<feature type="transmembrane region" description="Helical" evidence="1">
    <location>
        <begin position="28"/>
        <end position="46"/>
    </location>
</feature>
<evidence type="ECO:0000256" key="1">
    <source>
        <dbReference type="SAM" id="Phobius"/>
    </source>
</evidence>
<feature type="transmembrane region" description="Helical" evidence="1">
    <location>
        <begin position="67"/>
        <end position="84"/>
    </location>
</feature>
<dbReference type="Proteomes" id="UP000231019">
    <property type="component" value="Unassembled WGS sequence"/>
</dbReference>
<evidence type="ECO:0008006" key="4">
    <source>
        <dbReference type="Google" id="ProtNLM"/>
    </source>
</evidence>
<organism evidence="2 3">
    <name type="scientific">bacterium (Candidatus Blackallbacteria) CG17_big_fil_post_rev_8_21_14_2_50_48_46</name>
    <dbReference type="NCBI Taxonomy" id="2014261"/>
    <lineage>
        <taxon>Bacteria</taxon>
        <taxon>Candidatus Blackallbacteria</taxon>
    </lineage>
</organism>
<feature type="transmembrane region" description="Helical" evidence="1">
    <location>
        <begin position="234"/>
        <end position="256"/>
    </location>
</feature>
<proteinExistence type="predicted"/>
<dbReference type="EMBL" id="PFFQ01000032">
    <property type="protein sequence ID" value="PIW16958.1"/>
    <property type="molecule type" value="Genomic_DNA"/>
</dbReference>
<sequence>MSFSAELQKWAATVQIAWAKTLAYKLNFLLQVIGPVLVFFFIRYNLWSAIYSLEGIHTLQGYTFRQMLAYQAWVMIVTFLGQGFNGMNLAEDIRLGRISAYLIYPFGFWQFHASSFIAFQLIQVLVAGLSLLLIALAGWVEISLPALGLGFVYCFCVGLFWFQVNFLVGILAFWLEETWVLRVMIVTVSQFFSGALIPLEIFPAWIRSGLEYLPFPYLTWVPVKLMMGTYQGSLYQAFGVIGAWGLLSFLLAHWVWNRGLRAYTGAGI</sequence>
<keyword evidence="1" id="KW-1133">Transmembrane helix</keyword>
<evidence type="ECO:0000313" key="2">
    <source>
        <dbReference type="EMBL" id="PIW16958.1"/>
    </source>
</evidence>
<accession>A0A2M7G4X8</accession>
<feature type="transmembrane region" description="Helical" evidence="1">
    <location>
        <begin position="116"/>
        <end position="139"/>
    </location>
</feature>
<dbReference type="PANTHER" id="PTHR36832">
    <property type="entry name" value="SLR1174 PROTEIN-RELATED"/>
    <property type="match status" value="1"/>
</dbReference>
<reference evidence="2 3" key="1">
    <citation type="submission" date="2017-09" db="EMBL/GenBank/DDBJ databases">
        <title>Depth-based differentiation of microbial function through sediment-hosted aquifers and enrichment of novel symbionts in the deep terrestrial subsurface.</title>
        <authorList>
            <person name="Probst A.J."/>
            <person name="Ladd B."/>
            <person name="Jarett J.K."/>
            <person name="Geller-Mcgrath D.E."/>
            <person name="Sieber C.M."/>
            <person name="Emerson J.B."/>
            <person name="Anantharaman K."/>
            <person name="Thomas B.C."/>
            <person name="Malmstrom R."/>
            <person name="Stieglmeier M."/>
            <person name="Klingl A."/>
            <person name="Woyke T."/>
            <person name="Ryan C.M."/>
            <person name="Banfield J.F."/>
        </authorList>
    </citation>
    <scope>NUCLEOTIDE SEQUENCE [LARGE SCALE GENOMIC DNA]</scope>
    <source>
        <strain evidence="2">CG17_big_fil_post_rev_8_21_14_2_50_48_46</strain>
    </source>
</reference>
<keyword evidence="1" id="KW-0472">Membrane</keyword>
<dbReference type="InterPro" id="IPR010390">
    <property type="entry name" value="ABC-2_transporter-like"/>
</dbReference>
<feature type="transmembrane region" description="Helical" evidence="1">
    <location>
        <begin position="151"/>
        <end position="173"/>
    </location>
</feature>
<name>A0A2M7G4X8_9BACT</name>
<keyword evidence="1" id="KW-0812">Transmembrane</keyword>
<dbReference type="AlphaFoldDB" id="A0A2M7G4X8"/>
<feature type="transmembrane region" description="Helical" evidence="1">
    <location>
        <begin position="179"/>
        <end position="199"/>
    </location>
</feature>
<comment type="caution">
    <text evidence="2">The sequence shown here is derived from an EMBL/GenBank/DDBJ whole genome shotgun (WGS) entry which is preliminary data.</text>
</comment>
<dbReference type="PANTHER" id="PTHR36832:SF1">
    <property type="entry name" value="SLR1174 PROTEIN"/>
    <property type="match status" value="1"/>
</dbReference>
<gene>
    <name evidence="2" type="ORF">COW36_10815</name>
</gene>
<dbReference type="Pfam" id="PF06182">
    <property type="entry name" value="ABC2_membrane_6"/>
    <property type="match status" value="1"/>
</dbReference>
<protein>
    <recommendedName>
        <fullName evidence="4">ABC transporter permease</fullName>
    </recommendedName>
</protein>
<evidence type="ECO:0000313" key="3">
    <source>
        <dbReference type="Proteomes" id="UP000231019"/>
    </source>
</evidence>